<evidence type="ECO:0000256" key="1">
    <source>
        <dbReference type="SAM" id="Phobius"/>
    </source>
</evidence>
<evidence type="ECO:0000313" key="3">
    <source>
        <dbReference type="Proteomes" id="UP000003011"/>
    </source>
</evidence>
<sequence>MNSTKNENSINKKDKTTPFILRLLYKCLFIFVLITSVFFAIHNIRETILYIMEDQKAVIEMDKVNDFMLSKYNFRLKEIRKYKYFIIPIPIDYNDSTIGGPAVELENGRKINPKYVLEEDDFPDKFKHTSTYYLGSYYYLPFRDRRKAEKKYDSLLKEDGMGYNIVNSGIFYYRLSDSDFPPKKHLMVLDAHKYFSNEHRKDEYFDSIEEALENSDDFKYAPDKLKHINIILKKDEYEGGCRICYMSEPKGIEGYLVEADIKVNDDGMFCVKSAKVFKYEKDWVNNARYSFDKSKAENKSDGFTGDDRLKEVLKEYDPEAALRITEIPMDDRIIYFWQMYYPNRRYGI</sequence>
<keyword evidence="1" id="KW-0812">Transmembrane</keyword>
<dbReference type="AlphaFoldDB" id="G5GFZ5"/>
<gene>
    <name evidence="2" type="ORF">HMPREF9333_00484</name>
</gene>
<feature type="transmembrane region" description="Helical" evidence="1">
    <location>
        <begin position="20"/>
        <end position="41"/>
    </location>
</feature>
<name>G5GFZ5_9FIRM</name>
<keyword evidence="1" id="KW-1133">Transmembrane helix</keyword>
<dbReference type="STRING" id="679200.HMPREF9333_00484"/>
<dbReference type="EMBL" id="ACZL01000009">
    <property type="protein sequence ID" value="EHI56419.1"/>
    <property type="molecule type" value="Genomic_DNA"/>
</dbReference>
<dbReference type="Proteomes" id="UP000003011">
    <property type="component" value="Unassembled WGS sequence"/>
</dbReference>
<dbReference type="RefSeq" id="WP_005539560.1">
    <property type="nucleotide sequence ID" value="NZ_JH378829.1"/>
</dbReference>
<reference evidence="2 3" key="1">
    <citation type="submission" date="2011-08" db="EMBL/GenBank/DDBJ databases">
        <title>The Genome Sequence of Johnsonella ignava ATCC 51276.</title>
        <authorList>
            <consortium name="The Broad Institute Genome Sequencing Platform"/>
            <person name="Earl A."/>
            <person name="Ward D."/>
            <person name="Feldgarden M."/>
            <person name="Gevers D."/>
            <person name="Izard J."/>
            <person name="Blanton J.M."/>
            <person name="Baranova O.V."/>
            <person name="Dewhirst F.E."/>
            <person name="Young S.K."/>
            <person name="Zeng Q."/>
            <person name="Gargeya S."/>
            <person name="Fitzgerald M."/>
            <person name="Haas B."/>
            <person name="Abouelleil A."/>
            <person name="Alvarado L."/>
            <person name="Arachchi H.M."/>
            <person name="Berlin A."/>
            <person name="Brown A."/>
            <person name="Chapman S.B."/>
            <person name="Chen Z."/>
            <person name="Dunbar C."/>
            <person name="Freedman E."/>
            <person name="Gearin G."/>
            <person name="Gellesch M."/>
            <person name="Goldberg J."/>
            <person name="Griggs A."/>
            <person name="Gujja S."/>
            <person name="Heiman D."/>
            <person name="Howarth C."/>
            <person name="Larson L."/>
            <person name="Lui A."/>
            <person name="MacDonald P.J.P."/>
            <person name="Montmayeur A."/>
            <person name="Murphy C."/>
            <person name="Neiman D."/>
            <person name="Pearson M."/>
            <person name="Priest M."/>
            <person name="Roberts A."/>
            <person name="Saif S."/>
            <person name="Shea T."/>
            <person name="Shenoy N."/>
            <person name="Sisk P."/>
            <person name="Stolte C."/>
            <person name="Sykes S."/>
            <person name="Wortman J."/>
            <person name="Nusbaum C."/>
            <person name="Birren B."/>
        </authorList>
    </citation>
    <scope>NUCLEOTIDE SEQUENCE [LARGE SCALE GENOMIC DNA]</scope>
    <source>
        <strain evidence="2 3">ATCC 51276</strain>
    </source>
</reference>
<dbReference type="OrthoDB" id="9773039at2"/>
<comment type="caution">
    <text evidence="2">The sequence shown here is derived from an EMBL/GenBank/DDBJ whole genome shotgun (WGS) entry which is preliminary data.</text>
</comment>
<organism evidence="2 3">
    <name type="scientific">Johnsonella ignava ATCC 51276</name>
    <dbReference type="NCBI Taxonomy" id="679200"/>
    <lineage>
        <taxon>Bacteria</taxon>
        <taxon>Bacillati</taxon>
        <taxon>Bacillota</taxon>
        <taxon>Clostridia</taxon>
        <taxon>Lachnospirales</taxon>
        <taxon>Lachnospiraceae</taxon>
        <taxon>Johnsonella</taxon>
    </lineage>
</organism>
<keyword evidence="1" id="KW-0472">Membrane</keyword>
<protein>
    <submittedName>
        <fullName evidence="2">Uncharacterized protein</fullName>
    </submittedName>
</protein>
<evidence type="ECO:0000313" key="2">
    <source>
        <dbReference type="EMBL" id="EHI56419.1"/>
    </source>
</evidence>
<accession>G5GFZ5</accession>
<keyword evidence="3" id="KW-1185">Reference proteome</keyword>
<proteinExistence type="predicted"/>
<dbReference type="HOGENOM" id="CLU_791756_0_0_9"/>